<comment type="caution">
    <text evidence="2">The sequence shown here is derived from an EMBL/GenBank/DDBJ whole genome shotgun (WGS) entry which is preliminary data.</text>
</comment>
<feature type="region of interest" description="Disordered" evidence="1">
    <location>
        <begin position="1"/>
        <end position="50"/>
    </location>
</feature>
<organism evidence="2 3">
    <name type="scientific">Lasiosphaeria hispida</name>
    <dbReference type="NCBI Taxonomy" id="260671"/>
    <lineage>
        <taxon>Eukaryota</taxon>
        <taxon>Fungi</taxon>
        <taxon>Dikarya</taxon>
        <taxon>Ascomycota</taxon>
        <taxon>Pezizomycotina</taxon>
        <taxon>Sordariomycetes</taxon>
        <taxon>Sordariomycetidae</taxon>
        <taxon>Sordariales</taxon>
        <taxon>Lasiosphaeriaceae</taxon>
        <taxon>Lasiosphaeria</taxon>
    </lineage>
</organism>
<gene>
    <name evidence="2" type="ORF">B0T25DRAFT_165687</name>
</gene>
<dbReference type="EMBL" id="JAUIQD010000003">
    <property type="protein sequence ID" value="KAK3357659.1"/>
    <property type="molecule type" value="Genomic_DNA"/>
</dbReference>
<feature type="compositionally biased region" description="Polar residues" evidence="1">
    <location>
        <begin position="23"/>
        <end position="40"/>
    </location>
</feature>
<reference evidence="2" key="1">
    <citation type="journal article" date="2023" name="Mol. Phylogenet. Evol.">
        <title>Genome-scale phylogeny and comparative genomics of the fungal order Sordariales.</title>
        <authorList>
            <person name="Hensen N."/>
            <person name="Bonometti L."/>
            <person name="Westerberg I."/>
            <person name="Brannstrom I.O."/>
            <person name="Guillou S."/>
            <person name="Cros-Aarteil S."/>
            <person name="Calhoun S."/>
            <person name="Haridas S."/>
            <person name="Kuo A."/>
            <person name="Mondo S."/>
            <person name="Pangilinan J."/>
            <person name="Riley R."/>
            <person name="LaButti K."/>
            <person name="Andreopoulos B."/>
            <person name="Lipzen A."/>
            <person name="Chen C."/>
            <person name="Yan M."/>
            <person name="Daum C."/>
            <person name="Ng V."/>
            <person name="Clum A."/>
            <person name="Steindorff A."/>
            <person name="Ohm R.A."/>
            <person name="Martin F."/>
            <person name="Silar P."/>
            <person name="Natvig D.O."/>
            <person name="Lalanne C."/>
            <person name="Gautier V."/>
            <person name="Ament-Velasquez S.L."/>
            <person name="Kruys A."/>
            <person name="Hutchinson M.I."/>
            <person name="Powell A.J."/>
            <person name="Barry K."/>
            <person name="Miller A.N."/>
            <person name="Grigoriev I.V."/>
            <person name="Debuchy R."/>
            <person name="Gladieux P."/>
            <person name="Hiltunen Thoren M."/>
            <person name="Johannesson H."/>
        </authorList>
    </citation>
    <scope>NUCLEOTIDE SEQUENCE</scope>
    <source>
        <strain evidence="2">CBS 955.72</strain>
    </source>
</reference>
<dbReference type="Proteomes" id="UP001275084">
    <property type="component" value="Unassembled WGS sequence"/>
</dbReference>
<reference evidence="2" key="2">
    <citation type="submission" date="2023-06" db="EMBL/GenBank/DDBJ databases">
        <authorList>
            <consortium name="Lawrence Berkeley National Laboratory"/>
            <person name="Haridas S."/>
            <person name="Hensen N."/>
            <person name="Bonometti L."/>
            <person name="Westerberg I."/>
            <person name="Brannstrom I.O."/>
            <person name="Guillou S."/>
            <person name="Cros-Aarteil S."/>
            <person name="Calhoun S."/>
            <person name="Kuo A."/>
            <person name="Mondo S."/>
            <person name="Pangilinan J."/>
            <person name="Riley R."/>
            <person name="Labutti K."/>
            <person name="Andreopoulos B."/>
            <person name="Lipzen A."/>
            <person name="Chen C."/>
            <person name="Yanf M."/>
            <person name="Daum C."/>
            <person name="Ng V."/>
            <person name="Clum A."/>
            <person name="Steindorff A."/>
            <person name="Ohm R."/>
            <person name="Martin F."/>
            <person name="Silar P."/>
            <person name="Natvig D."/>
            <person name="Lalanne C."/>
            <person name="Gautier V."/>
            <person name="Ament-Velasquez S.L."/>
            <person name="Kruys A."/>
            <person name="Hutchinson M.I."/>
            <person name="Powell A.J."/>
            <person name="Barry K."/>
            <person name="Miller A.N."/>
            <person name="Grigoriev I.V."/>
            <person name="Debuchy R."/>
            <person name="Gladieux P."/>
            <person name="Thoren M.H."/>
            <person name="Johannesson H."/>
        </authorList>
    </citation>
    <scope>NUCLEOTIDE SEQUENCE</scope>
    <source>
        <strain evidence="2">CBS 955.72</strain>
    </source>
</reference>
<evidence type="ECO:0000313" key="2">
    <source>
        <dbReference type="EMBL" id="KAK3357659.1"/>
    </source>
</evidence>
<accession>A0AAJ0MGC4</accession>
<sequence>MAYELVPIEQQQTPWTKKVDNSKVPSRQSSNFQPNSSRARTGQGEKWLASVSASTSTSVPASPALTNSSTAPSLGAGTTTIRFVTTKAFWDLVNSTNQEILTFQGVSPQKYIRLCEERGRNGRAIRFRRYKAQEGIFIILLPGTPHEVLHLRLYHEYTKQVLFTGLEYDWVHTGSTRFRQQGHPNGDGGEGDSTGTPASQSVNRWPTLVIEAGDSQSLEALREGMEWWFEASNYQVKIVLLAKLDRPRRRILLEKWVARPRLQTRSATTLGATFMQVRAQAITITWDPSLANTPASHAVTRGDLWLEFGQLFLRPPGPNEGDFVITALSMQMWSSEV</sequence>
<name>A0AAJ0MGC4_9PEZI</name>
<evidence type="ECO:0000313" key="3">
    <source>
        <dbReference type="Proteomes" id="UP001275084"/>
    </source>
</evidence>
<feature type="region of interest" description="Disordered" evidence="1">
    <location>
        <begin position="177"/>
        <end position="201"/>
    </location>
</feature>
<proteinExistence type="predicted"/>
<evidence type="ECO:0000256" key="1">
    <source>
        <dbReference type="SAM" id="MobiDB-lite"/>
    </source>
</evidence>
<keyword evidence="3" id="KW-1185">Reference proteome</keyword>
<protein>
    <submittedName>
        <fullName evidence="2">Uncharacterized protein</fullName>
    </submittedName>
</protein>
<dbReference type="AlphaFoldDB" id="A0AAJ0MGC4"/>